<organism evidence="1 2">
    <name type="scientific">Trifolium pratense</name>
    <name type="common">Red clover</name>
    <dbReference type="NCBI Taxonomy" id="57577"/>
    <lineage>
        <taxon>Eukaryota</taxon>
        <taxon>Viridiplantae</taxon>
        <taxon>Streptophyta</taxon>
        <taxon>Embryophyta</taxon>
        <taxon>Tracheophyta</taxon>
        <taxon>Spermatophyta</taxon>
        <taxon>Magnoliopsida</taxon>
        <taxon>eudicotyledons</taxon>
        <taxon>Gunneridae</taxon>
        <taxon>Pentapetalae</taxon>
        <taxon>rosids</taxon>
        <taxon>fabids</taxon>
        <taxon>Fabales</taxon>
        <taxon>Fabaceae</taxon>
        <taxon>Papilionoideae</taxon>
        <taxon>50 kb inversion clade</taxon>
        <taxon>NPAAA clade</taxon>
        <taxon>Hologalegina</taxon>
        <taxon>IRL clade</taxon>
        <taxon>Trifolieae</taxon>
        <taxon>Trifolium</taxon>
    </lineage>
</organism>
<proteinExistence type="predicted"/>
<name>A0ACB0L5Z0_TRIPR</name>
<dbReference type="Proteomes" id="UP001177021">
    <property type="component" value="Unassembled WGS sequence"/>
</dbReference>
<accession>A0ACB0L5Z0</accession>
<evidence type="ECO:0000313" key="2">
    <source>
        <dbReference type="Proteomes" id="UP001177021"/>
    </source>
</evidence>
<sequence>MAKQNQTETQTHEPGSVEPNSQHLTHLTPFKYSNRVQLKTLLLDRTDAGSELAGQRVVIGGWVKSSKEVEKSSPLPPPSLTADDETIPGRDVSCVEILQSRIPLIRNIMEVLGGSSYVSRKKLRDSSIPKPLPPKSSTVYLLLTDGSCVATLQVVVDSSVATPSRLLPTGTCILVEGQLERPPTEGKHAIQLKADKVLHIGTVDVGKYPLSKKRVPLDTLREYSHFRPRTTTVATVIRVRSALSFATHSFFKDHAFFDVQVPTITTTDCEGFGNLFQVTTTTSDHKADNEKLSTIYETEGFSLEIVKAAAKEKSKLVETLKRSESNREALAAAIHDLQKTNELASQLEAREKKNIGTSLKDDKVDSSKEFFAIQTYLTVSGRLHLESYACALGNVYSFGPRFQADKTDSAKHASEMWMVEAEMAFSELKDSMNCANDLFKYLCKWVMENCSDDLKFVGKRIDSTYIDRLQEIISGSPEIISYNEALDVFRKAEVKKFETKFDSGVKLTSDHLSYLADTIYKKPVLIHSYPKEAKPFYVRVNDDKTVAAFDLVVPKVGTIISGSQNEERLNVINSRITELGLPQEKYEWYLDLCRNGTVKRSGFTLRFDLLVLFITGLTNVKDVIPFPRSYGKANN</sequence>
<keyword evidence="2" id="KW-1185">Reference proteome</keyword>
<gene>
    <name evidence="1" type="ORF">MILVUS5_LOCUS29853</name>
</gene>
<dbReference type="EMBL" id="CASHSV030000409">
    <property type="protein sequence ID" value="CAJ2664721.1"/>
    <property type="molecule type" value="Genomic_DNA"/>
</dbReference>
<protein>
    <submittedName>
        <fullName evidence="1">Uncharacterized protein</fullName>
    </submittedName>
</protein>
<reference evidence="1" key="1">
    <citation type="submission" date="2023-10" db="EMBL/GenBank/DDBJ databases">
        <authorList>
            <person name="Rodriguez Cubillos JULIANA M."/>
            <person name="De Vega J."/>
        </authorList>
    </citation>
    <scope>NUCLEOTIDE SEQUENCE</scope>
</reference>
<comment type="caution">
    <text evidence="1">The sequence shown here is derived from an EMBL/GenBank/DDBJ whole genome shotgun (WGS) entry which is preliminary data.</text>
</comment>
<evidence type="ECO:0000313" key="1">
    <source>
        <dbReference type="EMBL" id="CAJ2664721.1"/>
    </source>
</evidence>